<gene>
    <name evidence="3" type="ORF">BSTOLATCC_MIC59492</name>
</gene>
<evidence type="ECO:0000313" key="3">
    <source>
        <dbReference type="EMBL" id="CAG9333675.1"/>
    </source>
</evidence>
<name>A0AAU9K9Q1_9CILI</name>
<keyword evidence="1" id="KW-0175">Coiled coil</keyword>
<dbReference type="Proteomes" id="UP001162131">
    <property type="component" value="Unassembled WGS sequence"/>
</dbReference>
<protein>
    <recommendedName>
        <fullName evidence="5">FYVE-type domain-containing protein</fullName>
    </recommendedName>
</protein>
<feature type="region of interest" description="Disordered" evidence="2">
    <location>
        <begin position="52"/>
        <end position="75"/>
    </location>
</feature>
<evidence type="ECO:0000256" key="1">
    <source>
        <dbReference type="SAM" id="Coils"/>
    </source>
</evidence>
<dbReference type="EMBL" id="CAJZBQ010000057">
    <property type="protein sequence ID" value="CAG9333675.1"/>
    <property type="molecule type" value="Genomic_DNA"/>
</dbReference>
<dbReference type="Gene3D" id="3.30.40.10">
    <property type="entry name" value="Zinc/RING finger domain, C3HC4 (zinc finger)"/>
    <property type="match status" value="1"/>
</dbReference>
<sequence>MKHQIIIKLITYMTFKASFGESPHENIFKVSVQTDSTSCDTYNNTYLPEFSQHRSSNSLSKDLSDSQLNNSQIRPGSDTLNIKNKKCIICNKGIGLRKSNYTCKVCHNYACSDHSFKKLLNSSSSKPQRICQNCDSKETEEAVKLHTKSFTDEAVRMDNELQNAKNYYIDINKDRKEKKLLIKKLEIEREGLERIHIQKKTRLHEQLEKEVQEGLKLKESVESLEKDRIDRENDYLGLKEKCEEKQQYIRAMQEKLEILNKRKELVLIQTKTIDKKIEKDEEMRKKLEKLCKKCYSRTRSFRNI</sequence>
<feature type="compositionally biased region" description="Low complexity" evidence="2">
    <location>
        <begin position="55"/>
        <end position="71"/>
    </location>
</feature>
<dbReference type="CDD" id="cd00065">
    <property type="entry name" value="FYVE_like_SF"/>
    <property type="match status" value="1"/>
</dbReference>
<comment type="caution">
    <text evidence="3">The sequence shown here is derived from an EMBL/GenBank/DDBJ whole genome shotgun (WGS) entry which is preliminary data.</text>
</comment>
<evidence type="ECO:0008006" key="5">
    <source>
        <dbReference type="Google" id="ProtNLM"/>
    </source>
</evidence>
<accession>A0AAU9K9Q1</accession>
<feature type="coiled-coil region" evidence="1">
    <location>
        <begin position="175"/>
        <end position="269"/>
    </location>
</feature>
<dbReference type="SUPFAM" id="SSF57903">
    <property type="entry name" value="FYVE/PHD zinc finger"/>
    <property type="match status" value="1"/>
</dbReference>
<evidence type="ECO:0000313" key="4">
    <source>
        <dbReference type="Proteomes" id="UP001162131"/>
    </source>
</evidence>
<dbReference type="AlphaFoldDB" id="A0AAU9K9Q1"/>
<keyword evidence="4" id="KW-1185">Reference proteome</keyword>
<evidence type="ECO:0000256" key="2">
    <source>
        <dbReference type="SAM" id="MobiDB-lite"/>
    </source>
</evidence>
<proteinExistence type="predicted"/>
<reference evidence="3" key="1">
    <citation type="submission" date="2021-09" db="EMBL/GenBank/DDBJ databases">
        <authorList>
            <consortium name="AG Swart"/>
            <person name="Singh M."/>
            <person name="Singh A."/>
            <person name="Seah K."/>
            <person name="Emmerich C."/>
        </authorList>
    </citation>
    <scope>NUCLEOTIDE SEQUENCE</scope>
    <source>
        <strain evidence="3">ATCC30299</strain>
    </source>
</reference>
<dbReference type="InterPro" id="IPR013083">
    <property type="entry name" value="Znf_RING/FYVE/PHD"/>
</dbReference>
<organism evidence="3 4">
    <name type="scientific">Blepharisma stoltei</name>
    <dbReference type="NCBI Taxonomy" id="1481888"/>
    <lineage>
        <taxon>Eukaryota</taxon>
        <taxon>Sar</taxon>
        <taxon>Alveolata</taxon>
        <taxon>Ciliophora</taxon>
        <taxon>Postciliodesmatophora</taxon>
        <taxon>Heterotrichea</taxon>
        <taxon>Heterotrichida</taxon>
        <taxon>Blepharismidae</taxon>
        <taxon>Blepharisma</taxon>
    </lineage>
</organism>
<dbReference type="InterPro" id="IPR011011">
    <property type="entry name" value="Znf_FYVE_PHD"/>
</dbReference>